<evidence type="ECO:0000256" key="4">
    <source>
        <dbReference type="SAM" id="SignalP"/>
    </source>
</evidence>
<name>A0A9Q0SRY9_SALPP</name>
<dbReference type="PANTHER" id="PTHR43952:SF72">
    <property type="entry name" value="MYB-LIKE DOMAIN-CONTAINING PROTEIN"/>
    <property type="match status" value="1"/>
</dbReference>
<evidence type="ECO:0000256" key="3">
    <source>
        <dbReference type="ARBA" id="ARBA00023242"/>
    </source>
</evidence>
<feature type="chain" id="PRO_5040196502" evidence="4">
    <location>
        <begin position="23"/>
        <end position="79"/>
    </location>
</feature>
<reference evidence="5" key="1">
    <citation type="submission" date="2022-11" db="EMBL/GenBank/DDBJ databases">
        <authorList>
            <person name="Hyden B.L."/>
            <person name="Feng K."/>
            <person name="Yates T."/>
            <person name="Jawdy S."/>
            <person name="Smart L.B."/>
            <person name="Muchero W."/>
        </authorList>
    </citation>
    <scope>NUCLEOTIDE SEQUENCE</scope>
    <source>
        <tissue evidence="5">Shoot tip</tissue>
    </source>
</reference>
<dbReference type="Proteomes" id="UP001151532">
    <property type="component" value="Chromosome 2"/>
</dbReference>
<dbReference type="AlphaFoldDB" id="A0A9Q0SRY9"/>
<keyword evidence="2" id="KW-0804">Transcription</keyword>
<proteinExistence type="predicted"/>
<evidence type="ECO:0000256" key="1">
    <source>
        <dbReference type="ARBA" id="ARBA00023015"/>
    </source>
</evidence>
<evidence type="ECO:0000256" key="2">
    <source>
        <dbReference type="ARBA" id="ARBA00023163"/>
    </source>
</evidence>
<protein>
    <submittedName>
        <fullName evidence="5">MYB FAMILY TRANSCRIPTION FACTOR-RELATED</fullName>
    </submittedName>
</protein>
<evidence type="ECO:0000313" key="5">
    <source>
        <dbReference type="EMBL" id="KAJ6687243.1"/>
    </source>
</evidence>
<gene>
    <name evidence="5" type="ORF">OIU79_016876</name>
</gene>
<keyword evidence="4" id="KW-0732">Signal</keyword>
<accession>A0A9Q0SRY9</accession>
<feature type="signal peptide" evidence="4">
    <location>
        <begin position="1"/>
        <end position="22"/>
    </location>
</feature>
<sequence>MPWPSLISSLQIAGTILPGLLGKTVEEVKVHYQMLVEDVQQIEAGEIPLPNYTRRAGASNKSYHCIDDQAQRLKNLNLN</sequence>
<organism evidence="5 6">
    <name type="scientific">Salix purpurea</name>
    <name type="common">Purple osier willow</name>
    <dbReference type="NCBI Taxonomy" id="77065"/>
    <lineage>
        <taxon>Eukaryota</taxon>
        <taxon>Viridiplantae</taxon>
        <taxon>Streptophyta</taxon>
        <taxon>Embryophyta</taxon>
        <taxon>Tracheophyta</taxon>
        <taxon>Spermatophyta</taxon>
        <taxon>Magnoliopsida</taxon>
        <taxon>eudicotyledons</taxon>
        <taxon>Gunneridae</taxon>
        <taxon>Pentapetalae</taxon>
        <taxon>rosids</taxon>
        <taxon>fabids</taxon>
        <taxon>Malpighiales</taxon>
        <taxon>Salicaceae</taxon>
        <taxon>Saliceae</taxon>
        <taxon>Salix</taxon>
    </lineage>
</organism>
<dbReference type="OrthoDB" id="118550at2759"/>
<dbReference type="PANTHER" id="PTHR43952">
    <property type="entry name" value="MYB FAMILY TRANSCRIPTION FACTOR-RELATED"/>
    <property type="match status" value="1"/>
</dbReference>
<dbReference type="GO" id="GO:0003700">
    <property type="term" value="F:DNA-binding transcription factor activity"/>
    <property type="evidence" value="ECO:0007669"/>
    <property type="project" value="InterPro"/>
</dbReference>
<keyword evidence="6" id="KW-1185">Reference proteome</keyword>
<evidence type="ECO:0000313" key="6">
    <source>
        <dbReference type="Proteomes" id="UP001151532"/>
    </source>
</evidence>
<keyword evidence="3" id="KW-0539">Nucleus</keyword>
<reference evidence="5" key="2">
    <citation type="journal article" date="2023" name="Int. J. Mol. Sci.">
        <title>De Novo Assembly and Annotation of 11 Diverse Shrub Willow (Salix) Genomes Reveals Novel Gene Organization in Sex-Linked Regions.</title>
        <authorList>
            <person name="Hyden B."/>
            <person name="Feng K."/>
            <person name="Yates T.B."/>
            <person name="Jawdy S."/>
            <person name="Cereghino C."/>
            <person name="Smart L.B."/>
            <person name="Muchero W."/>
        </authorList>
    </citation>
    <scope>NUCLEOTIDE SEQUENCE</scope>
    <source>
        <tissue evidence="5">Shoot tip</tissue>
    </source>
</reference>
<dbReference type="Gene3D" id="1.10.10.60">
    <property type="entry name" value="Homeodomain-like"/>
    <property type="match status" value="1"/>
</dbReference>
<keyword evidence="1" id="KW-0805">Transcription regulation</keyword>
<dbReference type="InterPro" id="IPR044636">
    <property type="entry name" value="RADIALIS-like"/>
</dbReference>
<dbReference type="EMBL" id="JAPFFK010000019">
    <property type="protein sequence ID" value="KAJ6687243.1"/>
    <property type="molecule type" value="Genomic_DNA"/>
</dbReference>
<comment type="caution">
    <text evidence="5">The sequence shown here is derived from an EMBL/GenBank/DDBJ whole genome shotgun (WGS) entry which is preliminary data.</text>
</comment>